<accession>A0A841QHW3</accession>
<evidence type="ECO:0000313" key="1">
    <source>
        <dbReference type="EMBL" id="MBB6457915.1"/>
    </source>
</evidence>
<dbReference type="AlphaFoldDB" id="A0A841QHW3"/>
<dbReference type="RefSeq" id="WP_166115806.1">
    <property type="nucleotide sequence ID" value="NZ_BAABDB010000042.1"/>
</dbReference>
<name>A0A841QHW3_9PROT</name>
<gene>
    <name evidence="1" type="ORF">HNR55_002519</name>
</gene>
<comment type="caution">
    <text evidence="1">The sequence shown here is derived from an EMBL/GenBank/DDBJ whole genome shotgun (WGS) entry which is preliminary data.</text>
</comment>
<evidence type="ECO:0000313" key="2">
    <source>
        <dbReference type="Proteomes" id="UP000578000"/>
    </source>
</evidence>
<reference evidence="1 2" key="1">
    <citation type="submission" date="2020-08" db="EMBL/GenBank/DDBJ databases">
        <title>Genomic Encyclopedia of Type Strains, Phase IV (KMG-IV): sequencing the most valuable type-strain genomes for metagenomic binning, comparative biology and taxonomic classification.</title>
        <authorList>
            <person name="Goeker M."/>
        </authorList>
    </citation>
    <scope>NUCLEOTIDE SEQUENCE [LARGE SCALE GENOMIC DNA]</scope>
    <source>
        <strain evidence="1 2">DSM 4491</strain>
    </source>
</reference>
<organism evidence="1 2">
    <name type="scientific">Acetobacter lovaniensis</name>
    <dbReference type="NCBI Taxonomy" id="104100"/>
    <lineage>
        <taxon>Bacteria</taxon>
        <taxon>Pseudomonadati</taxon>
        <taxon>Pseudomonadota</taxon>
        <taxon>Alphaproteobacteria</taxon>
        <taxon>Acetobacterales</taxon>
        <taxon>Acetobacteraceae</taxon>
        <taxon>Acetobacter</taxon>
    </lineage>
</organism>
<protein>
    <submittedName>
        <fullName evidence="1">Uncharacterized protein</fullName>
    </submittedName>
</protein>
<keyword evidence="2" id="KW-1185">Reference proteome</keyword>
<dbReference type="Proteomes" id="UP000578000">
    <property type="component" value="Unassembled WGS sequence"/>
</dbReference>
<proteinExistence type="predicted"/>
<dbReference type="EMBL" id="JACHIE010000012">
    <property type="protein sequence ID" value="MBB6457915.1"/>
    <property type="molecule type" value="Genomic_DNA"/>
</dbReference>
<sequence length="216" mass="23006">MENAELNTIKAAYPDQYYATVSAGVVDQLFDAWASQQTNDPTLPAAADMVVITSDQWGLAQVPSYSGSLKIPVSGTTIQYPARFYCDKNTPCSVFDMWGYLSAPTSPAIGDLYAITPAQYADRLLNPRNQYYNAATGQLADYVPPPVVIPLKTQATSAMVWIQQQANLASAMGQVFTVDMKAYVKAIAAIASGTDTTSTALPAQPANVMTASSPAS</sequence>